<sequence length="120" mass="13428">MSSNDSSAQVSALSALSSDQADNVSWEDRRFSVHVNDTSFDLGALPLFPWDLHSELVIRISPAFDSPDPKAPHMVDIEHGELYMRALVERAKRAAANWKDLLQDRINKGECQIELVFGEC</sequence>
<dbReference type="HOGENOM" id="CLU_2084850_0_0_1"/>
<gene>
    <name evidence="2" type="ORF">A1O1_06019</name>
</gene>
<dbReference type="GeneID" id="19160890"/>
<protein>
    <submittedName>
        <fullName evidence="2">Uncharacterized protein</fullName>
    </submittedName>
</protein>
<dbReference type="AlphaFoldDB" id="W9XZI5"/>
<dbReference type="EMBL" id="AMWN01000005">
    <property type="protein sequence ID" value="EXJ85653.1"/>
    <property type="molecule type" value="Genomic_DNA"/>
</dbReference>
<name>W9XZI5_9EURO</name>
<keyword evidence="3" id="KW-1185">Reference proteome</keyword>
<organism evidence="2 3">
    <name type="scientific">Capronia coronata CBS 617.96</name>
    <dbReference type="NCBI Taxonomy" id="1182541"/>
    <lineage>
        <taxon>Eukaryota</taxon>
        <taxon>Fungi</taxon>
        <taxon>Dikarya</taxon>
        <taxon>Ascomycota</taxon>
        <taxon>Pezizomycotina</taxon>
        <taxon>Eurotiomycetes</taxon>
        <taxon>Chaetothyriomycetidae</taxon>
        <taxon>Chaetothyriales</taxon>
        <taxon>Herpotrichiellaceae</taxon>
        <taxon>Capronia</taxon>
    </lineage>
</organism>
<evidence type="ECO:0000313" key="2">
    <source>
        <dbReference type="EMBL" id="EXJ85653.1"/>
    </source>
</evidence>
<dbReference type="RefSeq" id="XP_007725091.1">
    <property type="nucleotide sequence ID" value="XM_007726901.1"/>
</dbReference>
<evidence type="ECO:0000313" key="3">
    <source>
        <dbReference type="Proteomes" id="UP000019484"/>
    </source>
</evidence>
<feature type="region of interest" description="Disordered" evidence="1">
    <location>
        <begin position="1"/>
        <end position="23"/>
    </location>
</feature>
<comment type="caution">
    <text evidence="2">The sequence shown here is derived from an EMBL/GenBank/DDBJ whole genome shotgun (WGS) entry which is preliminary data.</text>
</comment>
<dbReference type="Proteomes" id="UP000019484">
    <property type="component" value="Unassembled WGS sequence"/>
</dbReference>
<dbReference type="OrthoDB" id="4160369at2759"/>
<accession>W9XZI5</accession>
<reference evidence="2 3" key="1">
    <citation type="submission" date="2013-03" db="EMBL/GenBank/DDBJ databases">
        <title>The Genome Sequence of Capronia coronata CBS 617.96.</title>
        <authorList>
            <consortium name="The Broad Institute Genomics Platform"/>
            <person name="Cuomo C."/>
            <person name="de Hoog S."/>
            <person name="Gorbushina A."/>
            <person name="Walker B."/>
            <person name="Young S.K."/>
            <person name="Zeng Q."/>
            <person name="Gargeya S."/>
            <person name="Fitzgerald M."/>
            <person name="Haas B."/>
            <person name="Abouelleil A."/>
            <person name="Allen A.W."/>
            <person name="Alvarado L."/>
            <person name="Arachchi H.M."/>
            <person name="Berlin A.M."/>
            <person name="Chapman S.B."/>
            <person name="Gainer-Dewar J."/>
            <person name="Goldberg J."/>
            <person name="Griggs A."/>
            <person name="Gujja S."/>
            <person name="Hansen M."/>
            <person name="Howarth C."/>
            <person name="Imamovic A."/>
            <person name="Ireland A."/>
            <person name="Larimer J."/>
            <person name="McCowan C."/>
            <person name="Murphy C."/>
            <person name="Pearson M."/>
            <person name="Poon T.W."/>
            <person name="Priest M."/>
            <person name="Roberts A."/>
            <person name="Saif S."/>
            <person name="Shea T."/>
            <person name="Sisk P."/>
            <person name="Sykes S."/>
            <person name="Wortman J."/>
            <person name="Nusbaum C."/>
            <person name="Birren B."/>
        </authorList>
    </citation>
    <scope>NUCLEOTIDE SEQUENCE [LARGE SCALE GENOMIC DNA]</scope>
    <source>
        <strain evidence="2 3">CBS 617.96</strain>
    </source>
</reference>
<proteinExistence type="predicted"/>
<evidence type="ECO:0000256" key="1">
    <source>
        <dbReference type="SAM" id="MobiDB-lite"/>
    </source>
</evidence>
<feature type="compositionally biased region" description="Low complexity" evidence="1">
    <location>
        <begin position="1"/>
        <end position="22"/>
    </location>
</feature>